<reference evidence="2 3" key="1">
    <citation type="submission" date="2020-08" db="EMBL/GenBank/DDBJ databases">
        <title>Functional genomics of gut bacteria from endangered species of beetles.</title>
        <authorList>
            <person name="Carlos-Shanley C."/>
        </authorList>
    </citation>
    <scope>NUCLEOTIDE SEQUENCE [LARGE SCALE GENOMIC DNA]</scope>
    <source>
        <strain evidence="2 3">S00198</strain>
    </source>
</reference>
<dbReference type="SUPFAM" id="SSF53335">
    <property type="entry name" value="S-adenosyl-L-methionine-dependent methyltransferases"/>
    <property type="match status" value="1"/>
</dbReference>
<sequence>MEYKHLHEANRLSWNAATRAHNRHKGDQAAFFRAGGSPLFPEELALLGDLQGQAVLHLQCNAGQDSLGIARLGARVTGVDISDEAITFARALSDASGIAAEFVRSDVYDYFDGLAAAGGQGGSFDTVFSSYGTLCWLSDLARWARGVAAALRPGGRFVFVEFHPAALVFDPQWQPRYDYFNDAPVHEAGVGDYVGETQNAREDPQASASEAFTNPHPSHEFAWGLGRVVAALLAAGLRLEALEEYPYMNGWCAFEGMQDLGGRRWGMPPGMARMPLMYSLVARRPESA</sequence>
<accession>A0A7X0U9P6</accession>
<proteinExistence type="predicted"/>
<dbReference type="Proteomes" id="UP000575083">
    <property type="component" value="Unassembled WGS sequence"/>
</dbReference>
<dbReference type="Gene3D" id="3.40.50.150">
    <property type="entry name" value="Vaccinia Virus protein VP39"/>
    <property type="match status" value="1"/>
</dbReference>
<keyword evidence="2" id="KW-0808">Transferase</keyword>
<organism evidence="2 3">
    <name type="scientific">Acidovorax soli</name>
    <dbReference type="NCBI Taxonomy" id="592050"/>
    <lineage>
        <taxon>Bacteria</taxon>
        <taxon>Pseudomonadati</taxon>
        <taxon>Pseudomonadota</taxon>
        <taxon>Betaproteobacteria</taxon>
        <taxon>Burkholderiales</taxon>
        <taxon>Comamonadaceae</taxon>
        <taxon>Acidovorax</taxon>
    </lineage>
</organism>
<dbReference type="Pfam" id="PF13649">
    <property type="entry name" value="Methyltransf_25"/>
    <property type="match status" value="1"/>
</dbReference>
<comment type="caution">
    <text evidence="2">The sequence shown here is derived from an EMBL/GenBank/DDBJ whole genome shotgun (WGS) entry which is preliminary data.</text>
</comment>
<dbReference type="CDD" id="cd02440">
    <property type="entry name" value="AdoMet_MTases"/>
    <property type="match status" value="1"/>
</dbReference>
<feature type="domain" description="Methyltransferase" evidence="1">
    <location>
        <begin position="55"/>
        <end position="155"/>
    </location>
</feature>
<dbReference type="GO" id="GO:0008168">
    <property type="term" value="F:methyltransferase activity"/>
    <property type="evidence" value="ECO:0007669"/>
    <property type="project" value="UniProtKB-KW"/>
</dbReference>
<dbReference type="AlphaFoldDB" id="A0A7X0U9P6"/>
<keyword evidence="3" id="KW-1185">Reference proteome</keyword>
<evidence type="ECO:0000313" key="3">
    <source>
        <dbReference type="Proteomes" id="UP000575083"/>
    </source>
</evidence>
<keyword evidence="2" id="KW-0489">Methyltransferase</keyword>
<name>A0A7X0U9P6_9BURK</name>
<dbReference type="InterPro" id="IPR041698">
    <property type="entry name" value="Methyltransf_25"/>
</dbReference>
<dbReference type="InterPro" id="IPR029063">
    <property type="entry name" value="SAM-dependent_MTases_sf"/>
</dbReference>
<dbReference type="PANTHER" id="PTHR43464">
    <property type="entry name" value="METHYLTRANSFERASE"/>
    <property type="match status" value="1"/>
</dbReference>
<dbReference type="GO" id="GO:0032259">
    <property type="term" value="P:methylation"/>
    <property type="evidence" value="ECO:0007669"/>
    <property type="project" value="UniProtKB-KW"/>
</dbReference>
<protein>
    <submittedName>
        <fullName evidence="2">SAM-dependent methyltransferase</fullName>
    </submittedName>
</protein>
<evidence type="ECO:0000313" key="2">
    <source>
        <dbReference type="EMBL" id="MBB6560507.1"/>
    </source>
</evidence>
<dbReference type="EMBL" id="JACHLK010000005">
    <property type="protein sequence ID" value="MBB6560507.1"/>
    <property type="molecule type" value="Genomic_DNA"/>
</dbReference>
<dbReference type="PANTHER" id="PTHR43464:SF82">
    <property type="entry name" value="METHYLTRANSFERASE DOMAIN-CONTAINING PROTEIN"/>
    <property type="match status" value="1"/>
</dbReference>
<dbReference type="RefSeq" id="WP_184858577.1">
    <property type="nucleotide sequence ID" value="NZ_JACHLK010000005.1"/>
</dbReference>
<gene>
    <name evidence="2" type="ORF">HNP48_003181</name>
</gene>
<evidence type="ECO:0000259" key="1">
    <source>
        <dbReference type="Pfam" id="PF13649"/>
    </source>
</evidence>